<comment type="caution">
    <text evidence="8">The sequence shown here is derived from an EMBL/GenBank/DDBJ whole genome shotgun (WGS) entry which is preliminary data.</text>
</comment>
<evidence type="ECO:0000256" key="3">
    <source>
        <dbReference type="ARBA" id="ARBA00022692"/>
    </source>
</evidence>
<feature type="transmembrane region" description="Helical" evidence="6">
    <location>
        <begin position="21"/>
        <end position="45"/>
    </location>
</feature>
<keyword evidence="2" id="KW-1003">Cell membrane</keyword>
<dbReference type="InterPro" id="IPR052053">
    <property type="entry name" value="IM_YidH-like"/>
</dbReference>
<feature type="domain" description="DUF202" evidence="7">
    <location>
        <begin position="13"/>
        <end position="91"/>
    </location>
</feature>
<evidence type="ECO:0000256" key="4">
    <source>
        <dbReference type="ARBA" id="ARBA00022989"/>
    </source>
</evidence>
<evidence type="ECO:0000313" key="9">
    <source>
        <dbReference type="Proteomes" id="UP000260823"/>
    </source>
</evidence>
<comment type="subcellular location">
    <subcellularLocation>
        <location evidence="1">Cell membrane</location>
        <topology evidence="1">Multi-pass membrane protein</topology>
    </subcellularLocation>
</comment>
<gene>
    <name evidence="8" type="ORF">DYU05_00855</name>
</gene>
<reference evidence="8 9" key="1">
    <citation type="submission" date="2018-08" db="EMBL/GenBank/DDBJ databases">
        <title>Mucilaginibacter terrae sp. nov., isolated from manganese diggings.</title>
        <authorList>
            <person name="Huang Y."/>
            <person name="Zhou Z."/>
        </authorList>
    </citation>
    <scope>NUCLEOTIDE SEQUENCE [LARGE SCALE GENOMIC DNA]</scope>
    <source>
        <strain evidence="8 9">ZH6</strain>
    </source>
</reference>
<dbReference type="PANTHER" id="PTHR34187:SF2">
    <property type="entry name" value="DUF202 DOMAIN-CONTAINING PROTEIN"/>
    <property type="match status" value="1"/>
</dbReference>
<dbReference type="Pfam" id="PF02656">
    <property type="entry name" value="DUF202"/>
    <property type="match status" value="1"/>
</dbReference>
<dbReference type="InterPro" id="IPR003807">
    <property type="entry name" value="DUF202"/>
</dbReference>
<evidence type="ECO:0000313" key="8">
    <source>
        <dbReference type="EMBL" id="RFZ84212.1"/>
    </source>
</evidence>
<dbReference type="AlphaFoldDB" id="A0A3E2NT67"/>
<dbReference type="OrthoDB" id="582337at2"/>
<evidence type="ECO:0000256" key="6">
    <source>
        <dbReference type="SAM" id="Phobius"/>
    </source>
</evidence>
<keyword evidence="3 6" id="KW-0812">Transmembrane</keyword>
<accession>A0A3E2NT67</accession>
<proteinExistence type="predicted"/>
<name>A0A3E2NT67_9SPHI</name>
<feature type="transmembrane region" description="Helical" evidence="6">
    <location>
        <begin position="65"/>
        <end position="84"/>
    </location>
</feature>
<protein>
    <submittedName>
        <fullName evidence="8">DUF202 domain-containing protein</fullName>
    </submittedName>
</protein>
<evidence type="ECO:0000259" key="7">
    <source>
        <dbReference type="Pfam" id="PF02656"/>
    </source>
</evidence>
<dbReference type="EMBL" id="QWDE01000001">
    <property type="protein sequence ID" value="RFZ84212.1"/>
    <property type="molecule type" value="Genomic_DNA"/>
</dbReference>
<evidence type="ECO:0000256" key="2">
    <source>
        <dbReference type="ARBA" id="ARBA00022475"/>
    </source>
</evidence>
<feature type="transmembrane region" description="Helical" evidence="6">
    <location>
        <begin position="104"/>
        <end position="124"/>
    </location>
</feature>
<keyword evidence="9" id="KW-1185">Reference proteome</keyword>
<keyword evidence="5 6" id="KW-0472">Membrane</keyword>
<dbReference type="GO" id="GO:0005886">
    <property type="term" value="C:plasma membrane"/>
    <property type="evidence" value="ECO:0007669"/>
    <property type="project" value="UniProtKB-SubCell"/>
</dbReference>
<dbReference type="Proteomes" id="UP000260823">
    <property type="component" value="Unassembled WGS sequence"/>
</dbReference>
<keyword evidence="4 6" id="KW-1133">Transmembrane helix</keyword>
<dbReference type="PANTHER" id="PTHR34187">
    <property type="entry name" value="FGR18P"/>
    <property type="match status" value="1"/>
</dbReference>
<sequence>MNKDNEPRSTMSDHLANERTFLAWVRTSIAIMGFGFVVVKFSLFVKQVSIVVTGHPLATSQGHSAFIGTGLVAVGALTTLLGYVRYLRTEKQITSQMVAPQNGLLLLLTIGIIVVSCVLLFYLLPNL</sequence>
<organism evidence="8 9">
    <name type="scientific">Mucilaginibacter terrenus</name>
    <dbReference type="NCBI Taxonomy" id="2482727"/>
    <lineage>
        <taxon>Bacteria</taxon>
        <taxon>Pseudomonadati</taxon>
        <taxon>Bacteroidota</taxon>
        <taxon>Sphingobacteriia</taxon>
        <taxon>Sphingobacteriales</taxon>
        <taxon>Sphingobacteriaceae</taxon>
        <taxon>Mucilaginibacter</taxon>
    </lineage>
</organism>
<evidence type="ECO:0000256" key="1">
    <source>
        <dbReference type="ARBA" id="ARBA00004651"/>
    </source>
</evidence>
<evidence type="ECO:0000256" key="5">
    <source>
        <dbReference type="ARBA" id="ARBA00023136"/>
    </source>
</evidence>